<dbReference type="EMBL" id="BLPG01000001">
    <property type="protein sequence ID" value="GFJ91509.1"/>
    <property type="molecule type" value="Genomic_DNA"/>
</dbReference>
<name>A0A6V8LAD1_9ACTN</name>
<comment type="caution">
    <text evidence="2">The sequence shown here is derived from an EMBL/GenBank/DDBJ whole genome shotgun (WGS) entry which is preliminary data.</text>
</comment>
<evidence type="ECO:0000313" key="2">
    <source>
        <dbReference type="EMBL" id="GFJ91509.1"/>
    </source>
</evidence>
<organism evidence="2 3">
    <name type="scientific">Phytohabitans rumicis</name>
    <dbReference type="NCBI Taxonomy" id="1076125"/>
    <lineage>
        <taxon>Bacteria</taxon>
        <taxon>Bacillati</taxon>
        <taxon>Actinomycetota</taxon>
        <taxon>Actinomycetes</taxon>
        <taxon>Micromonosporales</taxon>
        <taxon>Micromonosporaceae</taxon>
    </lineage>
</organism>
<dbReference type="Proteomes" id="UP000482960">
    <property type="component" value="Unassembled WGS sequence"/>
</dbReference>
<dbReference type="Pfam" id="PF19560">
    <property type="entry name" value="DUF6082"/>
    <property type="match status" value="1"/>
</dbReference>
<evidence type="ECO:0000313" key="3">
    <source>
        <dbReference type="Proteomes" id="UP000482960"/>
    </source>
</evidence>
<protein>
    <recommendedName>
        <fullName evidence="4">DUF4760 domain-containing protein</fullName>
    </recommendedName>
</protein>
<reference evidence="2 3" key="1">
    <citation type="submission" date="2020-03" db="EMBL/GenBank/DDBJ databases">
        <title>Whole genome shotgun sequence of Phytohabitans rumicis NBRC 108638.</title>
        <authorList>
            <person name="Komaki H."/>
            <person name="Tamura T."/>
        </authorList>
    </citation>
    <scope>NUCLEOTIDE SEQUENCE [LARGE SCALE GENOMIC DNA]</scope>
    <source>
        <strain evidence="2 3">NBRC 108638</strain>
    </source>
</reference>
<keyword evidence="1" id="KW-0472">Membrane</keyword>
<feature type="transmembrane region" description="Helical" evidence="1">
    <location>
        <begin position="20"/>
        <end position="40"/>
    </location>
</feature>
<dbReference type="InterPro" id="IPR045728">
    <property type="entry name" value="DUF6082"/>
</dbReference>
<keyword evidence="1" id="KW-1133">Transmembrane helix</keyword>
<evidence type="ECO:0000256" key="1">
    <source>
        <dbReference type="SAM" id="Phobius"/>
    </source>
</evidence>
<gene>
    <name evidence="2" type="ORF">Prum_051510</name>
</gene>
<sequence>MLDDDGRDWERLSLIGQSYGAISAVLAAAAVVAVALTLILQQRQIRDARRLAIRQFHTNLLAMAIEDPELLQAWGQFHQPEGTAPRLTVYTNLVLNYFVLLHQTGTADLDEIRLHLKFMATSEWARNYWESTADIWATAYSGKSGEIVDVFAQELGRPAQRSET</sequence>
<reference evidence="2 3" key="2">
    <citation type="submission" date="2020-03" db="EMBL/GenBank/DDBJ databases">
        <authorList>
            <person name="Ichikawa N."/>
            <person name="Kimura A."/>
            <person name="Kitahashi Y."/>
            <person name="Uohara A."/>
        </authorList>
    </citation>
    <scope>NUCLEOTIDE SEQUENCE [LARGE SCALE GENOMIC DNA]</scope>
    <source>
        <strain evidence="2 3">NBRC 108638</strain>
    </source>
</reference>
<keyword evidence="3" id="KW-1185">Reference proteome</keyword>
<evidence type="ECO:0008006" key="4">
    <source>
        <dbReference type="Google" id="ProtNLM"/>
    </source>
</evidence>
<keyword evidence="1" id="KW-0812">Transmembrane</keyword>
<accession>A0A6V8LAD1</accession>
<dbReference type="AlphaFoldDB" id="A0A6V8LAD1"/>
<proteinExistence type="predicted"/>